<evidence type="ECO:0000259" key="3">
    <source>
        <dbReference type="PROSITE" id="PS50234"/>
    </source>
</evidence>
<dbReference type="InterPro" id="IPR002035">
    <property type="entry name" value="VWF_A"/>
</dbReference>
<evidence type="ECO:0000256" key="2">
    <source>
        <dbReference type="SAM" id="SignalP"/>
    </source>
</evidence>
<evidence type="ECO:0000313" key="4">
    <source>
        <dbReference type="EMBL" id="MDN7244893.1"/>
    </source>
</evidence>
<evidence type="ECO:0000256" key="1">
    <source>
        <dbReference type="SAM" id="MobiDB-lite"/>
    </source>
</evidence>
<dbReference type="PROSITE" id="PS51257">
    <property type="entry name" value="PROKAR_LIPOPROTEIN"/>
    <property type="match status" value="1"/>
</dbReference>
<dbReference type="SUPFAM" id="SSF53300">
    <property type="entry name" value="vWA-like"/>
    <property type="match status" value="1"/>
</dbReference>
<organism evidence="4 5">
    <name type="scientific">Planococcus shenhongbingii</name>
    <dbReference type="NCBI Taxonomy" id="3058398"/>
    <lineage>
        <taxon>Bacteria</taxon>
        <taxon>Bacillati</taxon>
        <taxon>Bacillota</taxon>
        <taxon>Bacilli</taxon>
        <taxon>Bacillales</taxon>
        <taxon>Caryophanaceae</taxon>
        <taxon>Planococcus</taxon>
    </lineage>
</organism>
<feature type="signal peptide" evidence="2">
    <location>
        <begin position="1"/>
        <end position="20"/>
    </location>
</feature>
<dbReference type="InterPro" id="IPR036465">
    <property type="entry name" value="vWFA_dom_sf"/>
</dbReference>
<dbReference type="SMART" id="SM00327">
    <property type="entry name" value="VWA"/>
    <property type="match status" value="1"/>
</dbReference>
<feature type="chain" id="PRO_5045094502" evidence="2">
    <location>
        <begin position="21"/>
        <end position="467"/>
    </location>
</feature>
<comment type="caution">
    <text evidence="4">The sequence shown here is derived from an EMBL/GenBank/DDBJ whole genome shotgun (WGS) entry which is preliminary data.</text>
</comment>
<feature type="region of interest" description="Disordered" evidence="1">
    <location>
        <begin position="18"/>
        <end position="58"/>
    </location>
</feature>
<dbReference type="PROSITE" id="PS50234">
    <property type="entry name" value="VWFA"/>
    <property type="match status" value="1"/>
</dbReference>
<reference evidence="4 5" key="1">
    <citation type="submission" date="2023-07" db="EMBL/GenBank/DDBJ databases">
        <title>Novel species in genus Planococcus.</title>
        <authorList>
            <person name="Ning S."/>
        </authorList>
    </citation>
    <scope>NUCLEOTIDE SEQUENCE [LARGE SCALE GENOMIC DNA]</scope>
    <source>
        <strain evidence="4 5">N017</strain>
    </source>
</reference>
<keyword evidence="2" id="KW-0732">Signal</keyword>
<evidence type="ECO:0000313" key="5">
    <source>
        <dbReference type="Proteomes" id="UP001172142"/>
    </source>
</evidence>
<keyword evidence="5" id="KW-1185">Reference proteome</keyword>
<feature type="domain" description="VWFA" evidence="3">
    <location>
        <begin position="165"/>
        <end position="356"/>
    </location>
</feature>
<accession>A0ABT8NAH7</accession>
<dbReference type="Pfam" id="PF13519">
    <property type="entry name" value="VWA_2"/>
    <property type="match status" value="1"/>
</dbReference>
<proteinExistence type="predicted"/>
<name>A0ABT8NAH7_9BACL</name>
<gene>
    <name evidence="4" type="ORF">QWY13_05230</name>
</gene>
<dbReference type="RefSeq" id="WP_301855375.1">
    <property type="nucleotide sequence ID" value="NZ_JAUJWU010000001.1"/>
</dbReference>
<dbReference type="Gene3D" id="3.40.50.410">
    <property type="entry name" value="von Willebrand factor, type A domain"/>
    <property type="match status" value="1"/>
</dbReference>
<protein>
    <submittedName>
        <fullName evidence="4">VWA domain-containing protein</fullName>
    </submittedName>
</protein>
<sequence>MKLVKFMAASLLAMGLAACQQDEPEEPESTGEQTEAESTKAKSVKPAGETDKKQGAEAAIQKQELIALPETDEDLIQQPVGKIGHLDLAGGDEKEIKPAFLEAFGDVPPLTENATEEEMDLYFNYLYSLMAHDFQNPQDVLDQLEYALSGTPEADERFAFKENYNVEIILDASGSMANYIGGETRMELAKDSIRKFMAEVPEEANVSLRIYGHEGTGSEADKAASCAAVEEIYERGTYEKEKFEKALNAFEPAGWTPVAGALESAKESFAGLDSKTNTNLIYMVSDGIETCGGDPVATAKTLAASDISPIINVIGFNADAEAQQQLKDVAEAANGIFSNVTDGKELSEQFEQSEEVLRNWKNWKMDSELDVLKASNASWLAIQKFENHWSSASQKQELALSRGVRYLQQAGYITWDQVDYLEKKIFAISDLANASRTPLVSELNEVKEKGLSEMRKQIEEKYPDEAA</sequence>
<dbReference type="Proteomes" id="UP001172142">
    <property type="component" value="Unassembled WGS sequence"/>
</dbReference>
<dbReference type="EMBL" id="JAUJWU010000001">
    <property type="protein sequence ID" value="MDN7244893.1"/>
    <property type="molecule type" value="Genomic_DNA"/>
</dbReference>